<comment type="similarity">
    <text evidence="6">Belongs to the protein kinase superfamily. STE Ser/Thr protein kinase family. MAP kinase kinase subfamily.</text>
</comment>
<dbReference type="OMA" id="YEMEIYI"/>
<dbReference type="EC" id="2.7.12.2" evidence="7"/>
<dbReference type="Gene3D" id="1.10.510.10">
    <property type="entry name" value="Transferase(Phosphotransferase) domain 1"/>
    <property type="match status" value="1"/>
</dbReference>
<dbReference type="eggNOG" id="KOG0229">
    <property type="taxonomic scope" value="Eukaryota"/>
</dbReference>
<dbReference type="Pfam" id="PF00069">
    <property type="entry name" value="Pkinase"/>
    <property type="match status" value="1"/>
</dbReference>
<evidence type="ECO:0000256" key="8">
    <source>
        <dbReference type="ARBA" id="ARBA00049014"/>
    </source>
</evidence>
<name>G0QMH1_ICHMU</name>
<comment type="catalytic activity">
    <reaction evidence="9">
        <text>L-threonyl-[protein] + ATP = O-phospho-L-threonyl-[protein] + ADP + H(+)</text>
        <dbReference type="Rhea" id="RHEA:46608"/>
        <dbReference type="Rhea" id="RHEA-COMP:11060"/>
        <dbReference type="Rhea" id="RHEA-COMP:11605"/>
        <dbReference type="ChEBI" id="CHEBI:15378"/>
        <dbReference type="ChEBI" id="CHEBI:30013"/>
        <dbReference type="ChEBI" id="CHEBI:30616"/>
        <dbReference type="ChEBI" id="CHEBI:61977"/>
        <dbReference type="ChEBI" id="CHEBI:456216"/>
        <dbReference type="EC" id="2.7.12.2"/>
    </reaction>
</comment>
<protein>
    <recommendedName>
        <fullName evidence="7">mitogen-activated protein kinase kinase</fullName>
        <ecNumber evidence="7">2.7.12.2</ecNumber>
    </recommendedName>
</protein>
<dbReference type="InParanoid" id="G0QMH1"/>
<keyword evidence="2" id="KW-0677">Repeat</keyword>
<evidence type="ECO:0000256" key="3">
    <source>
        <dbReference type="ARBA" id="ARBA00022741"/>
    </source>
</evidence>
<keyword evidence="5" id="KW-0067">ATP-binding</keyword>
<dbReference type="Pfam" id="PF02493">
    <property type="entry name" value="MORN"/>
    <property type="match status" value="9"/>
</dbReference>
<evidence type="ECO:0000256" key="9">
    <source>
        <dbReference type="ARBA" id="ARBA00049299"/>
    </source>
</evidence>
<dbReference type="GO" id="GO:0004708">
    <property type="term" value="F:MAP kinase kinase activity"/>
    <property type="evidence" value="ECO:0007669"/>
    <property type="project" value="UniProtKB-EC"/>
</dbReference>
<dbReference type="AlphaFoldDB" id="G0QMH1"/>
<dbReference type="InterPro" id="IPR011009">
    <property type="entry name" value="Kinase-like_dom_sf"/>
</dbReference>
<accession>G0QMH1</accession>
<evidence type="ECO:0000256" key="2">
    <source>
        <dbReference type="ARBA" id="ARBA00022737"/>
    </source>
</evidence>
<dbReference type="STRING" id="857967.G0QMH1"/>
<dbReference type="EMBL" id="GL983419">
    <property type="protein sequence ID" value="EGR33581.1"/>
    <property type="molecule type" value="Genomic_DNA"/>
</dbReference>
<dbReference type="SUPFAM" id="SSF56112">
    <property type="entry name" value="Protein kinase-like (PK-like)"/>
    <property type="match status" value="1"/>
</dbReference>
<dbReference type="Gene3D" id="3.30.200.20">
    <property type="entry name" value="Phosphorylase Kinase, domain 1"/>
    <property type="match status" value="1"/>
</dbReference>
<dbReference type="Gene3D" id="2.20.110.10">
    <property type="entry name" value="Histone H3 K4-specific methyltransferase SET7/9 N-terminal domain"/>
    <property type="match status" value="4"/>
</dbReference>
<dbReference type="PROSITE" id="PS50011">
    <property type="entry name" value="PROTEIN_KINASE_DOM"/>
    <property type="match status" value="1"/>
</dbReference>
<keyword evidence="13" id="KW-1185">Reference proteome</keyword>
<dbReference type="GO" id="GO:0032259">
    <property type="term" value="P:methylation"/>
    <property type="evidence" value="ECO:0007669"/>
    <property type="project" value="UniProtKB-KW"/>
</dbReference>
<comment type="catalytic activity">
    <reaction evidence="10">
        <text>L-tyrosyl-[protein] + ATP = O-phospho-L-tyrosyl-[protein] + ADP + H(+)</text>
        <dbReference type="Rhea" id="RHEA:10596"/>
        <dbReference type="Rhea" id="RHEA-COMP:10136"/>
        <dbReference type="Rhea" id="RHEA-COMP:20101"/>
        <dbReference type="ChEBI" id="CHEBI:15378"/>
        <dbReference type="ChEBI" id="CHEBI:30616"/>
        <dbReference type="ChEBI" id="CHEBI:46858"/>
        <dbReference type="ChEBI" id="CHEBI:61978"/>
        <dbReference type="ChEBI" id="CHEBI:456216"/>
        <dbReference type="EC" id="2.7.12.2"/>
    </reaction>
</comment>
<dbReference type="GO" id="GO:0005524">
    <property type="term" value="F:ATP binding"/>
    <property type="evidence" value="ECO:0007669"/>
    <property type="project" value="UniProtKB-KW"/>
</dbReference>
<reference evidence="12 13" key="1">
    <citation type="submission" date="2011-07" db="EMBL/GenBank/DDBJ databases">
        <authorList>
            <person name="Coyne R."/>
            <person name="Brami D."/>
            <person name="Johnson J."/>
            <person name="Hostetler J."/>
            <person name="Hannick L."/>
            <person name="Clark T."/>
            <person name="Cassidy-Hanley D."/>
            <person name="Inman J."/>
        </authorList>
    </citation>
    <scope>NUCLEOTIDE SEQUENCE [LARGE SCALE GENOMIC DNA]</scope>
    <source>
        <strain evidence="12 13">G5</strain>
    </source>
</reference>
<keyword evidence="3" id="KW-0547">Nucleotide-binding</keyword>
<evidence type="ECO:0000256" key="4">
    <source>
        <dbReference type="ARBA" id="ARBA00022777"/>
    </source>
</evidence>
<dbReference type="OrthoDB" id="10252354at2759"/>
<evidence type="ECO:0000313" key="13">
    <source>
        <dbReference type="Proteomes" id="UP000008983"/>
    </source>
</evidence>
<dbReference type="PANTHER" id="PTHR48013">
    <property type="entry name" value="DUAL SPECIFICITY MITOGEN-ACTIVATED PROTEIN KINASE KINASE 5-RELATED"/>
    <property type="match status" value="1"/>
</dbReference>
<dbReference type="SUPFAM" id="SSF82185">
    <property type="entry name" value="Histone H3 K4-specific methyltransferase SET7/9 N-terminal domain"/>
    <property type="match status" value="2"/>
</dbReference>
<dbReference type="InterPro" id="IPR000719">
    <property type="entry name" value="Prot_kinase_dom"/>
</dbReference>
<keyword evidence="1 12" id="KW-0808">Transferase</keyword>
<comment type="catalytic activity">
    <reaction evidence="8">
        <text>L-seryl-[protein] + ATP = O-phospho-L-seryl-[protein] + ADP + H(+)</text>
        <dbReference type="Rhea" id="RHEA:17989"/>
        <dbReference type="Rhea" id="RHEA-COMP:9863"/>
        <dbReference type="Rhea" id="RHEA-COMP:11604"/>
        <dbReference type="ChEBI" id="CHEBI:15378"/>
        <dbReference type="ChEBI" id="CHEBI:29999"/>
        <dbReference type="ChEBI" id="CHEBI:30616"/>
        <dbReference type="ChEBI" id="CHEBI:83421"/>
        <dbReference type="ChEBI" id="CHEBI:456216"/>
        <dbReference type="EC" id="2.7.12.2"/>
    </reaction>
</comment>
<keyword evidence="4 12" id="KW-0418">Kinase</keyword>
<dbReference type="SMART" id="SM00220">
    <property type="entry name" value="S_TKc"/>
    <property type="match status" value="1"/>
</dbReference>
<sequence>MEQDFLLDLDEEGLIQSISCVIEQDGVKFPKLDLQFKKDGISSISTGNKMQNMQNGIHAEEIEIGEIIGQGASSYVYKGIYKPNNYPISIKTVNIFDKDKRHQMLNDFKILLTQYTHPNLIQCYGAYYDQGTIKIILELMDFGSIRNLIDILKQINNQDPLMNESILANIVYQVLKGLEFLHKNKHQVHRDIKPDNILINKKGLIKLTDFGISKQLEKTQELCITFVGTTLYMSPERLTGNQYGLRSDVWSLGIVILELVTGMYPYEYKNKSILEFVQSILQQPEPLLPQNANYSNELIDFIKNCLSKEQKNRLDISQLMLGTFEYDEDNEEDKNLPEYGPYQFRNDSIYIGQWQNGNRHGRGKQLWVDGSIYEGYWKENMAQGKGRLIHSYGDAYIGQWSYDKANGIGVYLHVDQAKYEGEWLDDKQNGTGTETWPDGAVYKGDYLNGKKDGYGKFVWADGSTYEGNFKQNNINGKGTYQWPDGRMYTGDWVENKMEGKGVFTWKDGRKYEGEYKSDKKHGYGILEWPDGKTYKGNWKNGKQHGIGILLIQGQKEKKGEWKNGKKIKWIK</sequence>
<gene>
    <name evidence="12" type="ORF">IMG5_048510</name>
</gene>
<dbReference type="InterPro" id="IPR003409">
    <property type="entry name" value="MORN"/>
</dbReference>
<dbReference type="PANTHER" id="PTHR48013:SF9">
    <property type="entry name" value="DUAL SPECIFICITY MITOGEN-ACTIVATED PROTEIN KINASE KINASE 5"/>
    <property type="match status" value="1"/>
</dbReference>
<organism evidence="12 13">
    <name type="scientific">Ichthyophthirius multifiliis</name>
    <name type="common">White spot disease agent</name>
    <name type="synonym">Ich</name>
    <dbReference type="NCBI Taxonomy" id="5932"/>
    <lineage>
        <taxon>Eukaryota</taxon>
        <taxon>Sar</taxon>
        <taxon>Alveolata</taxon>
        <taxon>Ciliophora</taxon>
        <taxon>Intramacronucleata</taxon>
        <taxon>Oligohymenophorea</taxon>
        <taxon>Hymenostomatida</taxon>
        <taxon>Ophryoglenina</taxon>
        <taxon>Ichthyophthirius</taxon>
    </lineage>
</organism>
<dbReference type="SMART" id="SM00698">
    <property type="entry name" value="MORN"/>
    <property type="match status" value="9"/>
</dbReference>
<evidence type="ECO:0000256" key="7">
    <source>
        <dbReference type="ARBA" id="ARBA00038999"/>
    </source>
</evidence>
<dbReference type="eggNOG" id="KOG0581">
    <property type="taxonomic scope" value="Eukaryota"/>
</dbReference>
<dbReference type="RefSeq" id="XP_004037567.1">
    <property type="nucleotide sequence ID" value="XM_004037519.1"/>
</dbReference>
<evidence type="ECO:0000256" key="5">
    <source>
        <dbReference type="ARBA" id="ARBA00022840"/>
    </source>
</evidence>
<evidence type="ECO:0000313" key="12">
    <source>
        <dbReference type="EMBL" id="EGR33581.1"/>
    </source>
</evidence>
<dbReference type="GO" id="GO:0008168">
    <property type="term" value="F:methyltransferase activity"/>
    <property type="evidence" value="ECO:0007669"/>
    <property type="project" value="UniProtKB-KW"/>
</dbReference>
<evidence type="ECO:0000256" key="1">
    <source>
        <dbReference type="ARBA" id="ARBA00022679"/>
    </source>
</evidence>
<evidence type="ECO:0000259" key="11">
    <source>
        <dbReference type="PROSITE" id="PS50011"/>
    </source>
</evidence>
<dbReference type="GO" id="GO:0106310">
    <property type="term" value="F:protein serine kinase activity"/>
    <property type="evidence" value="ECO:0007669"/>
    <property type="project" value="RHEA"/>
</dbReference>
<evidence type="ECO:0000256" key="6">
    <source>
        <dbReference type="ARBA" id="ARBA00038035"/>
    </source>
</evidence>
<dbReference type="Proteomes" id="UP000008983">
    <property type="component" value="Unassembled WGS sequence"/>
</dbReference>
<evidence type="ECO:0000256" key="10">
    <source>
        <dbReference type="ARBA" id="ARBA00051693"/>
    </source>
</evidence>
<dbReference type="GeneID" id="14909773"/>
<proteinExistence type="inferred from homology"/>
<feature type="domain" description="Protein kinase" evidence="11">
    <location>
        <begin position="62"/>
        <end position="325"/>
    </location>
</feature>
<keyword evidence="12" id="KW-0489">Methyltransferase</keyword>
<dbReference type="GO" id="GO:0004713">
    <property type="term" value="F:protein tyrosine kinase activity"/>
    <property type="evidence" value="ECO:0007669"/>
    <property type="project" value="RHEA"/>
</dbReference>